<dbReference type="InterPro" id="IPR008979">
    <property type="entry name" value="Galactose-bd-like_sf"/>
</dbReference>
<dbReference type="SUPFAM" id="SSF49785">
    <property type="entry name" value="Galactose-binding domain-like"/>
    <property type="match status" value="1"/>
</dbReference>
<dbReference type="Pfam" id="PF18962">
    <property type="entry name" value="Por_Secre_tail"/>
    <property type="match status" value="1"/>
</dbReference>
<dbReference type="EMBL" id="QNUX01000009">
    <property type="protein sequence ID" value="RBN50024.1"/>
    <property type="molecule type" value="Genomic_DNA"/>
</dbReference>
<gene>
    <name evidence="6" type="ORF">DR980_11010</name>
</gene>
<evidence type="ECO:0000256" key="3">
    <source>
        <dbReference type="ARBA" id="ARBA00022801"/>
    </source>
</evidence>
<dbReference type="Pfam" id="PF01483">
    <property type="entry name" value="P_proprotein"/>
    <property type="match status" value="1"/>
</dbReference>
<evidence type="ECO:0000256" key="1">
    <source>
        <dbReference type="ARBA" id="ARBA00022670"/>
    </source>
</evidence>
<name>A0A366B1H2_9FLAO</name>
<dbReference type="Gene3D" id="2.60.40.10">
    <property type="entry name" value="Immunoglobulins"/>
    <property type="match status" value="1"/>
</dbReference>
<feature type="chain" id="PRO_5016792612" evidence="4">
    <location>
        <begin position="20"/>
        <end position="899"/>
    </location>
</feature>
<reference evidence="6 7" key="1">
    <citation type="submission" date="2018-07" db="EMBL/GenBank/DDBJ databases">
        <title>Complete genome sequence of Flavobacterium psychrolimnae LMG 22018.</title>
        <authorList>
            <person name="Kim D.-U."/>
        </authorList>
    </citation>
    <scope>NUCLEOTIDE SEQUENCE [LARGE SCALE GENOMIC DNA]</scope>
    <source>
        <strain evidence="6 7">LMG 22018</strain>
    </source>
</reference>
<dbReference type="GO" id="GO:0008237">
    <property type="term" value="F:metallopeptidase activity"/>
    <property type="evidence" value="ECO:0007669"/>
    <property type="project" value="InterPro"/>
</dbReference>
<comment type="caution">
    <text evidence="6">The sequence shown here is derived from an EMBL/GenBank/DDBJ whole genome shotgun (WGS) entry which is preliminary data.</text>
</comment>
<dbReference type="NCBIfam" id="TIGR04183">
    <property type="entry name" value="Por_Secre_tail"/>
    <property type="match status" value="1"/>
</dbReference>
<dbReference type="Gene3D" id="2.60.120.260">
    <property type="entry name" value="Galactose-binding domain-like"/>
    <property type="match status" value="1"/>
</dbReference>
<dbReference type="GO" id="GO:0006508">
    <property type="term" value="P:proteolysis"/>
    <property type="evidence" value="ECO:0007669"/>
    <property type="project" value="UniProtKB-KW"/>
</dbReference>
<proteinExistence type="predicted"/>
<dbReference type="Pfam" id="PF13583">
    <property type="entry name" value="Reprolysin_4"/>
    <property type="match status" value="1"/>
</dbReference>
<dbReference type="InterPro" id="IPR013783">
    <property type="entry name" value="Ig-like_fold"/>
</dbReference>
<dbReference type="InterPro" id="IPR002884">
    <property type="entry name" value="P_dom"/>
</dbReference>
<evidence type="ECO:0000313" key="6">
    <source>
        <dbReference type="EMBL" id="RBN50024.1"/>
    </source>
</evidence>
<dbReference type="AlphaFoldDB" id="A0A366B1H2"/>
<dbReference type="GO" id="GO:0004252">
    <property type="term" value="F:serine-type endopeptidase activity"/>
    <property type="evidence" value="ECO:0007669"/>
    <property type="project" value="InterPro"/>
</dbReference>
<feature type="domain" description="P/Homo B" evidence="5">
    <location>
        <begin position="653"/>
        <end position="814"/>
    </location>
</feature>
<feature type="signal peptide" evidence="4">
    <location>
        <begin position="1"/>
        <end position="19"/>
    </location>
</feature>
<accession>A0A366B1H2</accession>
<keyword evidence="2 4" id="KW-0732">Signal</keyword>
<keyword evidence="1" id="KW-0645">Protease</keyword>
<dbReference type="OrthoDB" id="9792152at2"/>
<evidence type="ECO:0000256" key="4">
    <source>
        <dbReference type="SAM" id="SignalP"/>
    </source>
</evidence>
<organism evidence="6 7">
    <name type="scientific">Flavobacterium psychrolimnae</name>
    <dbReference type="NCBI Taxonomy" id="249351"/>
    <lineage>
        <taxon>Bacteria</taxon>
        <taxon>Pseudomonadati</taxon>
        <taxon>Bacteroidota</taxon>
        <taxon>Flavobacteriia</taxon>
        <taxon>Flavobacteriales</taxon>
        <taxon>Flavobacteriaceae</taxon>
        <taxon>Flavobacterium</taxon>
    </lineage>
</organism>
<dbReference type="InterPro" id="IPR026444">
    <property type="entry name" value="Secre_tail"/>
</dbReference>
<evidence type="ECO:0000313" key="7">
    <source>
        <dbReference type="Proteomes" id="UP000253676"/>
    </source>
</evidence>
<dbReference type="RefSeq" id="WP_113636060.1">
    <property type="nucleotide sequence ID" value="NZ_QNUX01000009.1"/>
</dbReference>
<keyword evidence="3" id="KW-0378">Hydrolase</keyword>
<evidence type="ECO:0000259" key="5">
    <source>
        <dbReference type="PROSITE" id="PS51829"/>
    </source>
</evidence>
<dbReference type="Gene3D" id="3.40.390.10">
    <property type="entry name" value="Collagenase (Catalytic Domain)"/>
    <property type="match status" value="1"/>
</dbReference>
<dbReference type="Proteomes" id="UP000253676">
    <property type="component" value="Unassembled WGS sequence"/>
</dbReference>
<dbReference type="SUPFAM" id="SSF55486">
    <property type="entry name" value="Metalloproteases ('zincins'), catalytic domain"/>
    <property type="match status" value="1"/>
</dbReference>
<keyword evidence="7" id="KW-1185">Reference proteome</keyword>
<dbReference type="PROSITE" id="PS51829">
    <property type="entry name" value="P_HOMO_B"/>
    <property type="match status" value="1"/>
</dbReference>
<dbReference type="InterPro" id="IPR024079">
    <property type="entry name" value="MetalloPept_cat_dom_sf"/>
</dbReference>
<evidence type="ECO:0000256" key="2">
    <source>
        <dbReference type="ARBA" id="ARBA00022729"/>
    </source>
</evidence>
<protein>
    <submittedName>
        <fullName evidence="6">Propanediol utilization protein</fullName>
    </submittedName>
</protein>
<sequence length="899" mass="97519">MKRIILFFIIIFSNSVVHAQDGSFWKRIVQDKVAVYDRINVKPVAENQLLFNLNESAIKNSLETLQNKTSKQSRIEITIPNMNGELEKFWVWESSNFEPELQAQNPDIRAYNGVGITDRKASLYFSLSPKGIQTMILRGESGSEFIEPYSKDHTVYVLFDSKSRVRGSLPFTCKTEDVALNKELLNKTGKVAANNRVFKTLRLALSCTGEYAAFHGGTVANALAAMNATMTRVNGVFNKDLAVKLSIIANNNLIIYTDAATDPYSDSSEGASGAWNLELQENLSATITDAGYDIGHLFGADGGGGNAGCIGCVCINPTVEEPSAKGSAFTSPSDAVPQGDTFDIDFVAHEIGHQLGANHTFSFEIEDTGVNVEPGSGSTIMAYAGITSGYNVQNNSDDYFAYASIKQIQDNLLSKTCPISTVLTNSPPTISAGLDYTIPKGTAFILKGSGSDLNGDVVTYCWEQNDTAVNTLNPPVSEEGDFSFASPTKVYGPNFRSFYPSSSPVRYMPALSSVLANELTTTWESVSTIERTLAFTLTGRDNAALGTAQTNTDLMMVNVSGAAGPFEVTSQNTENSGWLQGSTQTVTWNVNNSNSLAGSTNVNIKLSTDGGLNFTTVLASNTLNDGSQTITVPNVTAKDCRILIEPTANIYYAVNSKSFAIGYSVVSSCNTYAFATPFSIPESSTYRTRTTTVPVTAEVISDVNFAISFTHTYLSDVQIEVVNPQGTVVKLFDRSCGSTSNSLVLNYDDLGVSLDCAAKTAQTVAPFELLSTFNGISPQGNWTLRVRDLDTGDFGTIDSASITICTKTYTLATPDFEINDFVVFPNPNKGNFNVQFTTKSDEGVKVMVYDLLGRKLFENDFKNKSNFNENIQLKNVYPGVYLLTVTDGERKEVRKIVIE</sequence>